<dbReference type="SUPFAM" id="SSF49742">
    <property type="entry name" value="PHM/PNGase F"/>
    <property type="match status" value="1"/>
</dbReference>
<keyword evidence="4" id="KW-1185">Reference proteome</keyword>
<gene>
    <name evidence="3" type="ORF">ODALV1_LOCUS20683</name>
</gene>
<evidence type="ECO:0000256" key="1">
    <source>
        <dbReference type="ARBA" id="ARBA00023157"/>
    </source>
</evidence>
<dbReference type="EMBL" id="CAXLJM020000068">
    <property type="protein sequence ID" value="CAL8124600.1"/>
    <property type="molecule type" value="Genomic_DNA"/>
</dbReference>
<dbReference type="PANTHER" id="PTHR10157:SF23">
    <property type="entry name" value="MOXD1 HOMOLOG 1"/>
    <property type="match status" value="1"/>
</dbReference>
<proteinExistence type="predicted"/>
<evidence type="ECO:0000313" key="3">
    <source>
        <dbReference type="EMBL" id="CAL8124600.1"/>
    </source>
</evidence>
<protein>
    <recommendedName>
        <fullName evidence="2">Copper type II ascorbate-dependent monooxygenase C-terminal domain-containing protein</fullName>
    </recommendedName>
</protein>
<dbReference type="InterPro" id="IPR024548">
    <property type="entry name" value="Cu2_monoox_C"/>
</dbReference>
<organism evidence="3 4">
    <name type="scientific">Orchesella dallaii</name>
    <dbReference type="NCBI Taxonomy" id="48710"/>
    <lineage>
        <taxon>Eukaryota</taxon>
        <taxon>Metazoa</taxon>
        <taxon>Ecdysozoa</taxon>
        <taxon>Arthropoda</taxon>
        <taxon>Hexapoda</taxon>
        <taxon>Collembola</taxon>
        <taxon>Entomobryomorpha</taxon>
        <taxon>Entomobryoidea</taxon>
        <taxon>Orchesellidae</taxon>
        <taxon>Orchesellinae</taxon>
        <taxon>Orchesella</taxon>
    </lineage>
</organism>
<accession>A0ABP1RF26</accession>
<comment type="caution">
    <text evidence="3">The sequence shown here is derived from an EMBL/GenBank/DDBJ whole genome shotgun (WGS) entry which is preliminary data.</text>
</comment>
<dbReference type="Proteomes" id="UP001642540">
    <property type="component" value="Unassembled WGS sequence"/>
</dbReference>
<name>A0ABP1RF26_9HEXA</name>
<dbReference type="InterPro" id="IPR000945">
    <property type="entry name" value="DBH-like"/>
</dbReference>
<reference evidence="3 4" key="1">
    <citation type="submission" date="2024-08" db="EMBL/GenBank/DDBJ databases">
        <authorList>
            <person name="Cucini C."/>
            <person name="Frati F."/>
        </authorList>
    </citation>
    <scope>NUCLEOTIDE SEQUENCE [LARGE SCALE GENOMIC DNA]</scope>
</reference>
<sequence>MLAIGGLTPGSPSLMVPPSSLEHFIYGHCGSSCMQKILPREGIRVFAANLHTHLAGRGMRLLHIRDNKELPWIVYDNNYNFNYQQNRILRNEIEILPGDTTINRCMYGTTDRNGSVTVGGFSTRNEMCSGFMWYYNRIPNYAVCRSEIRSDVYKNFLNIWNTTWSDERIENVVTSPMENEGLVVSEVGNRIDWTIERRNQIQQYHRYLPQITGCPSLVEDG</sequence>
<dbReference type="InterPro" id="IPR014784">
    <property type="entry name" value="Cu2_ascorb_mOase-like_C"/>
</dbReference>
<dbReference type="Gene3D" id="2.60.120.230">
    <property type="match status" value="1"/>
</dbReference>
<evidence type="ECO:0000313" key="4">
    <source>
        <dbReference type="Proteomes" id="UP001642540"/>
    </source>
</evidence>
<feature type="domain" description="Copper type II ascorbate-dependent monooxygenase C-terminal" evidence="2">
    <location>
        <begin position="11"/>
        <end position="156"/>
    </location>
</feature>
<evidence type="ECO:0000259" key="2">
    <source>
        <dbReference type="Pfam" id="PF03712"/>
    </source>
</evidence>
<dbReference type="InterPro" id="IPR008977">
    <property type="entry name" value="PHM/PNGase_F_dom_sf"/>
</dbReference>
<dbReference type="Pfam" id="PF03712">
    <property type="entry name" value="Cu2_monoox_C"/>
    <property type="match status" value="1"/>
</dbReference>
<dbReference type="PANTHER" id="PTHR10157">
    <property type="entry name" value="DOPAMINE BETA HYDROXYLASE RELATED"/>
    <property type="match status" value="1"/>
</dbReference>
<keyword evidence="1" id="KW-1015">Disulfide bond</keyword>